<sequence length="200" mass="22797">MDIQARLFNSAVNNSSLKPIENQITHEEIDWYYTRLWLLYNPTKSPTSDKLAHERIRYFIINDITLLTAQDAYGIPQTTTADVVVVVPFYSSVKWASAPRYASPQVSFSTPGWRCHMAFGSRFSLELKISYQQLTIQQPITKYGQSSKSIELGQQQICDRAVAKFFICCGVSFRLVEHPFIIDMVKSLCLGYNPPSARTL</sequence>
<dbReference type="Proteomes" id="UP000234323">
    <property type="component" value="Unassembled WGS sequence"/>
</dbReference>
<comment type="caution">
    <text evidence="1">The sequence shown here is derived from an EMBL/GenBank/DDBJ whole genome shotgun (WGS) entry which is preliminary data.</text>
</comment>
<evidence type="ECO:0000313" key="1">
    <source>
        <dbReference type="EMBL" id="PKY44404.1"/>
    </source>
</evidence>
<proteinExistence type="predicted"/>
<organism evidence="1 2">
    <name type="scientific">Rhizophagus irregularis</name>
    <dbReference type="NCBI Taxonomy" id="588596"/>
    <lineage>
        <taxon>Eukaryota</taxon>
        <taxon>Fungi</taxon>
        <taxon>Fungi incertae sedis</taxon>
        <taxon>Mucoromycota</taxon>
        <taxon>Glomeromycotina</taxon>
        <taxon>Glomeromycetes</taxon>
        <taxon>Glomerales</taxon>
        <taxon>Glomeraceae</taxon>
        <taxon>Rhizophagus</taxon>
    </lineage>
</organism>
<dbReference type="EMBL" id="LLXI01000321">
    <property type="protein sequence ID" value="PKY44404.1"/>
    <property type="molecule type" value="Genomic_DNA"/>
</dbReference>
<dbReference type="AlphaFoldDB" id="A0A2I1GCQ7"/>
<gene>
    <name evidence="1" type="ORF">RhiirA4_458705</name>
</gene>
<reference evidence="1 2" key="1">
    <citation type="submission" date="2015-10" db="EMBL/GenBank/DDBJ databases">
        <title>Genome analyses suggest a sexual origin of heterokaryosis in a supposedly ancient asexual fungus.</title>
        <authorList>
            <person name="Ropars J."/>
            <person name="Sedzielewska K."/>
            <person name="Noel J."/>
            <person name="Charron P."/>
            <person name="Farinelli L."/>
            <person name="Marton T."/>
            <person name="Kruger M."/>
            <person name="Pelin A."/>
            <person name="Brachmann A."/>
            <person name="Corradi N."/>
        </authorList>
    </citation>
    <scope>NUCLEOTIDE SEQUENCE [LARGE SCALE GENOMIC DNA]</scope>
    <source>
        <strain evidence="1 2">A4</strain>
    </source>
</reference>
<name>A0A2I1GCQ7_9GLOM</name>
<keyword evidence="2" id="KW-1185">Reference proteome</keyword>
<protein>
    <submittedName>
        <fullName evidence="1">Uncharacterized protein</fullName>
    </submittedName>
</protein>
<evidence type="ECO:0000313" key="2">
    <source>
        <dbReference type="Proteomes" id="UP000234323"/>
    </source>
</evidence>
<accession>A0A2I1GCQ7</accession>